<feature type="disulfide bond" evidence="5">
    <location>
        <begin position="445"/>
        <end position="454"/>
    </location>
</feature>
<dbReference type="PANTHER" id="PTHR24026">
    <property type="entry name" value="FAT ATYPICAL CADHERIN-RELATED"/>
    <property type="match status" value="1"/>
</dbReference>
<evidence type="ECO:0000256" key="4">
    <source>
        <dbReference type="PROSITE-ProRule" id="PRU00043"/>
    </source>
</evidence>
<gene>
    <name evidence="7" type="ORF">CTOB1V02_LOCUS5858</name>
</gene>
<keyword evidence="1" id="KW-0812">Transmembrane</keyword>
<proteinExistence type="predicted"/>
<dbReference type="SUPFAM" id="SSF49313">
    <property type="entry name" value="Cadherin-like"/>
    <property type="match status" value="2"/>
</dbReference>
<dbReference type="PROSITE" id="PS50268">
    <property type="entry name" value="CADHERIN_2"/>
    <property type="match status" value="3"/>
</dbReference>
<feature type="region of interest" description="Disordered" evidence="6">
    <location>
        <begin position="1140"/>
        <end position="1242"/>
    </location>
</feature>
<dbReference type="GO" id="GO:0001736">
    <property type="term" value="P:establishment of planar polarity"/>
    <property type="evidence" value="ECO:0007669"/>
    <property type="project" value="UniProtKB-ARBA"/>
</dbReference>
<dbReference type="EMBL" id="OB661326">
    <property type="protein sequence ID" value="CAD7227965.1"/>
    <property type="molecule type" value="Genomic_DNA"/>
</dbReference>
<dbReference type="Gene3D" id="2.10.25.10">
    <property type="entry name" value="Laminin"/>
    <property type="match status" value="5"/>
</dbReference>
<evidence type="ECO:0000256" key="3">
    <source>
        <dbReference type="ARBA" id="ARBA00023157"/>
    </source>
</evidence>
<dbReference type="GO" id="GO:0007163">
    <property type="term" value="P:establishment or maintenance of cell polarity"/>
    <property type="evidence" value="ECO:0007669"/>
    <property type="project" value="UniProtKB-ARBA"/>
</dbReference>
<feature type="region of interest" description="Disordered" evidence="6">
    <location>
        <begin position="937"/>
        <end position="976"/>
    </location>
</feature>
<evidence type="ECO:0000256" key="5">
    <source>
        <dbReference type="PROSITE-ProRule" id="PRU00076"/>
    </source>
</evidence>
<feature type="compositionally biased region" description="Low complexity" evidence="6">
    <location>
        <begin position="1268"/>
        <end position="1278"/>
    </location>
</feature>
<dbReference type="InterPro" id="IPR013320">
    <property type="entry name" value="ConA-like_dom_sf"/>
</dbReference>
<dbReference type="SMART" id="SM00181">
    <property type="entry name" value="EGF"/>
    <property type="match status" value="5"/>
</dbReference>
<dbReference type="InterPro" id="IPR002126">
    <property type="entry name" value="Cadherin-like_dom"/>
</dbReference>
<evidence type="ECO:0000313" key="7">
    <source>
        <dbReference type="EMBL" id="CAD7227965.1"/>
    </source>
</evidence>
<dbReference type="PROSITE" id="PS50026">
    <property type="entry name" value="EGF_3"/>
    <property type="match status" value="4"/>
</dbReference>
<dbReference type="GO" id="GO:0007156">
    <property type="term" value="P:homophilic cell adhesion via plasma membrane adhesion molecules"/>
    <property type="evidence" value="ECO:0007669"/>
    <property type="project" value="InterPro"/>
</dbReference>
<comment type="caution">
    <text evidence="5">Lacks conserved residue(s) required for the propagation of feature annotation.</text>
</comment>
<keyword evidence="2" id="KW-1133">Transmembrane helix</keyword>
<keyword evidence="5" id="KW-0245">EGF-like domain</keyword>
<dbReference type="PROSITE" id="PS00022">
    <property type="entry name" value="EGF_1"/>
    <property type="match status" value="1"/>
</dbReference>
<dbReference type="InterPro" id="IPR000742">
    <property type="entry name" value="EGF"/>
</dbReference>
<evidence type="ECO:0000256" key="1">
    <source>
        <dbReference type="ARBA" id="ARBA00022692"/>
    </source>
</evidence>
<dbReference type="SMART" id="SM00179">
    <property type="entry name" value="EGF_CA"/>
    <property type="match status" value="2"/>
</dbReference>
<dbReference type="Pfam" id="PF00008">
    <property type="entry name" value="EGF"/>
    <property type="match status" value="1"/>
</dbReference>
<evidence type="ECO:0000256" key="2">
    <source>
        <dbReference type="ARBA" id="ARBA00022989"/>
    </source>
</evidence>
<name>A0A7R8WFS5_9CRUS</name>
<dbReference type="GO" id="GO:0048513">
    <property type="term" value="P:animal organ development"/>
    <property type="evidence" value="ECO:0007669"/>
    <property type="project" value="UniProtKB-ARBA"/>
</dbReference>
<feature type="compositionally biased region" description="Polar residues" evidence="6">
    <location>
        <begin position="1079"/>
        <end position="1089"/>
    </location>
</feature>
<feature type="compositionally biased region" description="Basic and acidic residues" evidence="6">
    <location>
        <begin position="1220"/>
        <end position="1242"/>
    </location>
</feature>
<dbReference type="FunFam" id="2.60.40.60:FF:000084">
    <property type="entry name" value="FAT atypical cadherin 3"/>
    <property type="match status" value="1"/>
</dbReference>
<dbReference type="Pfam" id="PF02210">
    <property type="entry name" value="Laminin_G_2"/>
    <property type="match status" value="1"/>
</dbReference>
<dbReference type="Pfam" id="PF00028">
    <property type="entry name" value="Cadherin"/>
    <property type="match status" value="1"/>
</dbReference>
<dbReference type="GO" id="GO:0005509">
    <property type="term" value="F:calcium ion binding"/>
    <property type="evidence" value="ECO:0007669"/>
    <property type="project" value="UniProtKB-UniRule"/>
</dbReference>
<feature type="region of interest" description="Disordered" evidence="6">
    <location>
        <begin position="1264"/>
        <end position="1287"/>
    </location>
</feature>
<feature type="region of interest" description="Disordered" evidence="6">
    <location>
        <begin position="1038"/>
        <end position="1120"/>
    </location>
</feature>
<dbReference type="SMART" id="SM00112">
    <property type="entry name" value="CA"/>
    <property type="match status" value="2"/>
</dbReference>
<evidence type="ECO:0000256" key="6">
    <source>
        <dbReference type="SAM" id="MobiDB-lite"/>
    </source>
</evidence>
<dbReference type="CDD" id="cd11304">
    <property type="entry name" value="Cadherin_repeat"/>
    <property type="match status" value="3"/>
</dbReference>
<accession>A0A7R8WFS5</accession>
<dbReference type="InterPro" id="IPR001881">
    <property type="entry name" value="EGF-like_Ca-bd_dom"/>
</dbReference>
<dbReference type="SMART" id="SM00282">
    <property type="entry name" value="LamG"/>
    <property type="match status" value="1"/>
</dbReference>
<dbReference type="PROSITE" id="PS01186">
    <property type="entry name" value="EGF_2"/>
    <property type="match status" value="2"/>
</dbReference>
<feature type="compositionally biased region" description="Low complexity" evidence="6">
    <location>
        <begin position="1187"/>
        <end position="1199"/>
    </location>
</feature>
<organism evidence="7">
    <name type="scientific">Cyprideis torosa</name>
    <dbReference type="NCBI Taxonomy" id="163714"/>
    <lineage>
        <taxon>Eukaryota</taxon>
        <taxon>Metazoa</taxon>
        <taxon>Ecdysozoa</taxon>
        <taxon>Arthropoda</taxon>
        <taxon>Crustacea</taxon>
        <taxon>Oligostraca</taxon>
        <taxon>Ostracoda</taxon>
        <taxon>Podocopa</taxon>
        <taxon>Podocopida</taxon>
        <taxon>Cytherocopina</taxon>
        <taxon>Cytheroidea</taxon>
        <taxon>Cytherideidae</taxon>
        <taxon>Cyprideis</taxon>
    </lineage>
</organism>
<sequence>MMDRYSLVVSAVDDGIPPQSANVTVVIDVSDVNDCPPTFDQVNQTGIIQEDKPLNHPILTFRVSDLDLPPNAGPFSFDILSGNEGLEFRLGPDGTLRSATKFDHSMRKEYVLKVRVYDHGSPPLHQDTFVTIKVIEESMFPPVVSPLTSFVTVPPGDAFPGGVVGAVRARDGDPYDKLSFQLTAPSSSAVASLFEIGRSDGLLTAFSGLDAGEYEFNVSVTDGKFLSVGEVRVVVTELREEMLSEAVTVTLRAVTPHGFVTRYRKAFMRALSNSVGGDTRAKDIAILSVTKSPSRKASSRVRRERRFTDATDVLCVAGKGAGSDALVPAAGVREAALSQAFQRQLGLEVLGVSEDGCAGGIVCLNGGHCEARVRLAEGEGASVIQGEGFSMVGVRYDHVTQCRCKTGFTGRSCEQIANACAHDPCPSYQECVPDLSLTLEYHCRCPEGFTGPRCKVSRAGCENCYIPLSPMTFSGASLARYRLLHPIEDKVFVDFKMRSTWPRGTILMARGSVDYAVLEVVSGHVVFRWALGSGEGQVRVGSLRVDDGEWHDVSLERRGAVVELRVDGRWTDTAASPGRAAFLDMEEPLVLVGGGQEFPSTPPFHGCLDHLRLNRAPLPTRTEEISPVARLEQALNIGSGCPQEGSPFFVAPGVCALQPCRNGGKCFLEDEGSKYRCECSSDRFSGRDCQIDRDPCASSPCLNGGICQPSGATFRCECPHPRLSGQRCEMGFFCNPNPCERAAFCEEGVRGPRCQCRGFAGPLCSLDVNECLNSPCGAGATCINTPGAFEYNRAARSEEEASLNGAPPNIKVSPPANNFKQRGNNGVEMTTFVAAPRDASATDAPLNQLNNFDHVYSYDEEPTVVGRPVGDTGLPTSPRAAPIGQASSQTPALGLYDDSFKKIQNDLKANNGGLHFPKALNVRLPSLSPEKMKYAQALPHGSSGRTSPAGYQARDRTSPLRTTPSLASPEDLPGEGYAFSSFRDVKAFLDSMSPSSRPPPDLPPPMTNLGPPRNVQNGRLPNSEYHWDCSDWAAKTSPPLPNISELNRGEAPDASSYHSNESNASRRSDERLPPIGSSPDVTLSPSSAGGQSGRSVLLATPTNPATLPHRRKPLSPSTLQRVCSDDVIETFADEDLLDETESAASGMPEPNSISIDDVLRRPDFSDPHHDSNSDCSSYNPPPEMKLLLRPRPAAYLLTARGGGDSSGAESDAAFSPPPSSERREGVGQDSRRMGGVFDKPRGVFESGSDLSAVCRIEDEEVEALLGDPPTSSPAAPAAVRTGYSTRL</sequence>
<keyword evidence="4" id="KW-0106">Calcium</keyword>
<dbReference type="PANTHER" id="PTHR24026:SF126">
    <property type="entry name" value="PROTOCADHERIN FAT 4"/>
    <property type="match status" value="1"/>
</dbReference>
<reference evidence="7" key="1">
    <citation type="submission" date="2020-11" db="EMBL/GenBank/DDBJ databases">
        <authorList>
            <person name="Tran Van P."/>
        </authorList>
    </citation>
    <scope>NUCLEOTIDE SEQUENCE</scope>
</reference>
<dbReference type="Gene3D" id="2.60.40.60">
    <property type="entry name" value="Cadherins"/>
    <property type="match status" value="3"/>
</dbReference>
<dbReference type="CDD" id="cd00054">
    <property type="entry name" value="EGF_CA"/>
    <property type="match status" value="4"/>
</dbReference>
<feature type="compositionally biased region" description="Basic and acidic residues" evidence="6">
    <location>
        <begin position="1157"/>
        <end position="1172"/>
    </location>
</feature>
<keyword evidence="2" id="KW-0472">Membrane</keyword>
<feature type="region of interest" description="Disordered" evidence="6">
    <location>
        <begin position="990"/>
        <end position="1022"/>
    </location>
</feature>
<dbReference type="InterPro" id="IPR015919">
    <property type="entry name" value="Cadherin-like_sf"/>
</dbReference>
<dbReference type="SUPFAM" id="SSF49899">
    <property type="entry name" value="Concanavalin A-like lectins/glucanases"/>
    <property type="match status" value="1"/>
</dbReference>
<dbReference type="CDD" id="cd00110">
    <property type="entry name" value="LamG"/>
    <property type="match status" value="1"/>
</dbReference>
<dbReference type="GO" id="GO:0005886">
    <property type="term" value="C:plasma membrane"/>
    <property type="evidence" value="ECO:0007669"/>
    <property type="project" value="UniProtKB-SubCell"/>
</dbReference>
<feature type="compositionally biased region" description="Pro residues" evidence="6">
    <location>
        <begin position="996"/>
        <end position="1006"/>
    </location>
</feature>
<dbReference type="Gene3D" id="2.60.120.200">
    <property type="match status" value="1"/>
</dbReference>
<protein>
    <submittedName>
        <fullName evidence="7">Uncharacterized protein</fullName>
    </submittedName>
</protein>
<dbReference type="SUPFAM" id="SSF57196">
    <property type="entry name" value="EGF/Laminin"/>
    <property type="match status" value="2"/>
</dbReference>
<feature type="disulfide bond" evidence="5">
    <location>
        <begin position="660"/>
        <end position="677"/>
    </location>
</feature>
<keyword evidence="3 5" id="KW-1015">Disulfide bond</keyword>
<dbReference type="PRINTS" id="PR00205">
    <property type="entry name" value="CADHERIN"/>
</dbReference>
<dbReference type="PROSITE" id="PS50025">
    <property type="entry name" value="LAM_G_DOMAIN"/>
    <property type="match status" value="1"/>
</dbReference>
<dbReference type="OrthoDB" id="6348872at2759"/>
<dbReference type="InterPro" id="IPR001791">
    <property type="entry name" value="Laminin_G"/>
</dbReference>